<protein>
    <submittedName>
        <fullName evidence="2">Uncharacterized protein</fullName>
    </submittedName>
</protein>
<dbReference type="Proteomes" id="UP001177670">
    <property type="component" value="Unassembled WGS sequence"/>
</dbReference>
<sequence length="181" mass="20180">MPSTTGGTIIDFDVVPMPRPVIKEAFSDRIETHSVVGDRRGGTVDYQTKVIRRVLGVFQNSVACRYSSDSDEEPVTKQPRLSRKHSKTSGKELLGQSARSSRTRRHRTSRSPYHEDPTANRVVLSDTDASSENRSIGDGSYFEVRIRGTFRTIGGVVPFLQTCLLGMYVFEENVHGAEEES</sequence>
<name>A0AA40FL21_9HYME</name>
<gene>
    <name evidence="2" type="ORF">K0M31_010988</name>
</gene>
<organism evidence="2 3">
    <name type="scientific">Melipona bicolor</name>
    <dbReference type="NCBI Taxonomy" id="60889"/>
    <lineage>
        <taxon>Eukaryota</taxon>
        <taxon>Metazoa</taxon>
        <taxon>Ecdysozoa</taxon>
        <taxon>Arthropoda</taxon>
        <taxon>Hexapoda</taxon>
        <taxon>Insecta</taxon>
        <taxon>Pterygota</taxon>
        <taxon>Neoptera</taxon>
        <taxon>Endopterygota</taxon>
        <taxon>Hymenoptera</taxon>
        <taxon>Apocrita</taxon>
        <taxon>Aculeata</taxon>
        <taxon>Apoidea</taxon>
        <taxon>Anthophila</taxon>
        <taxon>Apidae</taxon>
        <taxon>Melipona</taxon>
    </lineage>
</organism>
<evidence type="ECO:0000313" key="2">
    <source>
        <dbReference type="EMBL" id="KAK1120782.1"/>
    </source>
</evidence>
<dbReference type="EMBL" id="JAHYIQ010000029">
    <property type="protein sequence ID" value="KAK1120782.1"/>
    <property type="molecule type" value="Genomic_DNA"/>
</dbReference>
<dbReference type="AlphaFoldDB" id="A0AA40FL21"/>
<evidence type="ECO:0000313" key="3">
    <source>
        <dbReference type="Proteomes" id="UP001177670"/>
    </source>
</evidence>
<feature type="region of interest" description="Disordered" evidence="1">
    <location>
        <begin position="67"/>
        <end position="134"/>
    </location>
</feature>
<comment type="caution">
    <text evidence="2">The sequence shown here is derived from an EMBL/GenBank/DDBJ whole genome shotgun (WGS) entry which is preliminary data.</text>
</comment>
<proteinExistence type="predicted"/>
<accession>A0AA40FL21</accession>
<keyword evidence="3" id="KW-1185">Reference proteome</keyword>
<reference evidence="2" key="1">
    <citation type="submission" date="2021-10" db="EMBL/GenBank/DDBJ databases">
        <title>Melipona bicolor Genome sequencing and assembly.</title>
        <authorList>
            <person name="Araujo N.S."/>
            <person name="Arias M.C."/>
        </authorList>
    </citation>
    <scope>NUCLEOTIDE SEQUENCE</scope>
    <source>
        <strain evidence="2">USP_2M_L1-L4_2017</strain>
        <tissue evidence="2">Whole body</tissue>
    </source>
</reference>
<evidence type="ECO:0000256" key="1">
    <source>
        <dbReference type="SAM" id="MobiDB-lite"/>
    </source>
</evidence>